<dbReference type="GO" id="GO:0006270">
    <property type="term" value="P:DNA replication initiation"/>
    <property type="evidence" value="ECO:0007669"/>
    <property type="project" value="TreeGrafter"/>
</dbReference>
<dbReference type="GO" id="GO:0046872">
    <property type="term" value="F:metal ion binding"/>
    <property type="evidence" value="ECO:0007669"/>
    <property type="project" value="UniProtKB-KW"/>
</dbReference>
<evidence type="ECO:0000256" key="3">
    <source>
        <dbReference type="ARBA" id="ARBA00022705"/>
    </source>
</evidence>
<organism evidence="13 14">
    <name type="scientific">Synchytrium endobioticum</name>
    <dbReference type="NCBI Taxonomy" id="286115"/>
    <lineage>
        <taxon>Eukaryota</taxon>
        <taxon>Fungi</taxon>
        <taxon>Fungi incertae sedis</taxon>
        <taxon>Chytridiomycota</taxon>
        <taxon>Chytridiomycota incertae sedis</taxon>
        <taxon>Chytridiomycetes</taxon>
        <taxon>Synchytriales</taxon>
        <taxon>Synchytriaceae</taxon>
        <taxon>Synchytrium</taxon>
    </lineage>
</organism>
<dbReference type="CDD" id="cd04370">
    <property type="entry name" value="BAH"/>
    <property type="match status" value="1"/>
</dbReference>
<dbReference type="InterPro" id="IPR043151">
    <property type="entry name" value="BAH_sf"/>
</dbReference>
<dbReference type="Pfam" id="PF00004">
    <property type="entry name" value="AAA"/>
    <property type="match status" value="1"/>
</dbReference>
<keyword evidence="9 10" id="KW-0539">Nucleus</keyword>
<dbReference type="InterPro" id="IPR003959">
    <property type="entry name" value="ATPase_AAA_core"/>
</dbReference>
<dbReference type="AlphaFoldDB" id="A0A507C630"/>
<dbReference type="GO" id="GO:0003682">
    <property type="term" value="F:chromatin binding"/>
    <property type="evidence" value="ECO:0007669"/>
    <property type="project" value="InterPro"/>
</dbReference>
<dbReference type="GO" id="GO:0033314">
    <property type="term" value="P:mitotic DNA replication checkpoint signaling"/>
    <property type="evidence" value="ECO:0007669"/>
    <property type="project" value="TreeGrafter"/>
</dbReference>
<dbReference type="Gene3D" id="3.40.50.300">
    <property type="entry name" value="P-loop containing nucleotide triphosphate hydrolases"/>
    <property type="match status" value="1"/>
</dbReference>
<feature type="compositionally biased region" description="Acidic residues" evidence="11">
    <location>
        <begin position="335"/>
        <end position="376"/>
    </location>
</feature>
<dbReference type="EMBL" id="QEAN01000535">
    <property type="protein sequence ID" value="TPX33426.1"/>
    <property type="molecule type" value="Genomic_DNA"/>
</dbReference>
<evidence type="ECO:0000256" key="11">
    <source>
        <dbReference type="SAM" id="MobiDB-lite"/>
    </source>
</evidence>
<evidence type="ECO:0000256" key="10">
    <source>
        <dbReference type="RuleBase" id="RU365058"/>
    </source>
</evidence>
<gene>
    <name evidence="13" type="ORF">SeMB42_g07480</name>
</gene>
<feature type="compositionally biased region" description="Basic and acidic residues" evidence="11">
    <location>
        <begin position="377"/>
        <end position="391"/>
    </location>
</feature>
<evidence type="ECO:0000256" key="5">
    <source>
        <dbReference type="ARBA" id="ARBA00022741"/>
    </source>
</evidence>
<keyword evidence="14" id="KW-1185">Reference proteome</keyword>
<dbReference type="FunFam" id="3.40.50.300:FF:000199">
    <property type="entry name" value="Origin recognition complex subunit 1"/>
    <property type="match status" value="1"/>
</dbReference>
<evidence type="ECO:0000256" key="4">
    <source>
        <dbReference type="ARBA" id="ARBA00022723"/>
    </source>
</evidence>
<evidence type="ECO:0000313" key="13">
    <source>
        <dbReference type="EMBL" id="TPX33426.1"/>
    </source>
</evidence>
<protein>
    <recommendedName>
        <fullName evidence="10">Origin recognition complex subunit 1</fullName>
    </recommendedName>
</protein>
<dbReference type="GO" id="GO:0005524">
    <property type="term" value="F:ATP binding"/>
    <property type="evidence" value="ECO:0007669"/>
    <property type="project" value="UniProtKB-KW"/>
</dbReference>
<feature type="compositionally biased region" description="Polar residues" evidence="11">
    <location>
        <begin position="431"/>
        <end position="444"/>
    </location>
</feature>
<evidence type="ECO:0000259" key="12">
    <source>
        <dbReference type="PROSITE" id="PS51038"/>
    </source>
</evidence>
<dbReference type="Pfam" id="PF22606">
    <property type="entry name" value="Cdc6-ORC-like_ATPase_lid"/>
    <property type="match status" value="1"/>
</dbReference>
<dbReference type="InterPro" id="IPR027417">
    <property type="entry name" value="P-loop_NTPase"/>
</dbReference>
<evidence type="ECO:0000256" key="8">
    <source>
        <dbReference type="ARBA" id="ARBA00023125"/>
    </source>
</evidence>
<evidence type="ECO:0000256" key="9">
    <source>
        <dbReference type="ARBA" id="ARBA00023242"/>
    </source>
</evidence>
<comment type="caution">
    <text evidence="13">The sequence shown here is derived from an EMBL/GenBank/DDBJ whole genome shotgun (WGS) entry which is preliminary data.</text>
</comment>
<dbReference type="SMART" id="SM00382">
    <property type="entry name" value="AAA"/>
    <property type="match status" value="1"/>
</dbReference>
<keyword evidence="8 10" id="KW-0238">DNA-binding</keyword>
<dbReference type="InterPro" id="IPR003593">
    <property type="entry name" value="AAA+_ATPase"/>
</dbReference>
<dbReference type="Gene3D" id="2.30.30.490">
    <property type="match status" value="1"/>
</dbReference>
<dbReference type="Proteomes" id="UP000317494">
    <property type="component" value="Unassembled WGS sequence"/>
</dbReference>
<dbReference type="VEuPathDB" id="FungiDB:SeMB42_g07480"/>
<dbReference type="CDD" id="cd00009">
    <property type="entry name" value="AAA"/>
    <property type="match status" value="1"/>
</dbReference>
<dbReference type="STRING" id="286115.A0A507C630"/>
<evidence type="ECO:0000256" key="1">
    <source>
        <dbReference type="ARBA" id="ARBA00004123"/>
    </source>
</evidence>
<keyword evidence="4" id="KW-0479">Metal-binding</keyword>
<feature type="region of interest" description="Disordered" evidence="11">
    <location>
        <begin position="259"/>
        <end position="456"/>
    </location>
</feature>
<name>A0A507C630_9FUNG</name>
<dbReference type="InterPro" id="IPR054425">
    <property type="entry name" value="Cdc6_ORC1-like_ATPase_lid"/>
</dbReference>
<evidence type="ECO:0000256" key="2">
    <source>
        <dbReference type="ARBA" id="ARBA00008398"/>
    </source>
</evidence>
<proteinExistence type="inferred from homology"/>
<dbReference type="InterPro" id="IPR050311">
    <property type="entry name" value="ORC1/CDC6"/>
</dbReference>
<comment type="similarity">
    <text evidence="2 10">Belongs to the ORC1 family.</text>
</comment>
<keyword evidence="3 10" id="KW-0235">DNA replication</keyword>
<evidence type="ECO:0000313" key="14">
    <source>
        <dbReference type="Proteomes" id="UP000317494"/>
    </source>
</evidence>
<feature type="domain" description="BAH" evidence="12">
    <location>
        <begin position="117"/>
        <end position="243"/>
    </location>
</feature>
<feature type="compositionally biased region" description="Basic and acidic residues" evidence="11">
    <location>
        <begin position="277"/>
        <end position="312"/>
    </location>
</feature>
<feature type="compositionally biased region" description="Basic residues" evidence="11">
    <location>
        <begin position="313"/>
        <end position="327"/>
    </location>
</feature>
<dbReference type="Pfam" id="PF01426">
    <property type="entry name" value="BAH"/>
    <property type="match status" value="1"/>
</dbReference>
<comment type="subcellular location">
    <subcellularLocation>
        <location evidence="1 10">Nucleus</location>
    </subcellularLocation>
</comment>
<dbReference type="SUPFAM" id="SSF52540">
    <property type="entry name" value="P-loop containing nucleoside triphosphate hydrolases"/>
    <property type="match status" value="1"/>
</dbReference>
<sequence length="845" mass="95440">MTERTVVVIRVAPAIKRTTISTRDHLALLGIHSRRGAKLHCSLIIASIILQTPLENTDFEDMPTMRSMRSNTKETLSTAQHQVVDDEIVLLEGPYSADDENFEYYESFQLKKGRKTYNFRVGDVVSISQVGDQTAKAYGRMLAIYKDQLGDHVTIEWMCRPHEIWRIRSKRPSNVNLDLEIFATTKQDDVELNAISSVCSVTTPKAFERKYPEPDHVPKSEHGKVFFCRSLCNQKNGKIAKEINWVTYQKQGLYLNANKKDLDKNGGNRRRNGPVRSEIEDSRDERFPIQHTDAHNKRDKKRKCDEDLPSDRKSKKVKLAAKVKTNSKKSQMALGDEDNDFQSASETDDSDADGTFECADETSDSGPETESEDDYDDQNRTPYKRESKVSDTPKSGRRTPKKSTLSRTPFKVRTPKTPSRTPSKMRRGTSEVLTPTSSWRTFGTDTPLPARTTAPDEPLTDLQRAQQMLHVGYVPETLVGRENEYAEIFSFLESAIEDGSGGCMYIAGIPGTGKTATVREVMRSLEARLDNDEIAPFQFVELNGMKLIDPQYAYVRLWEALSGIRVPAAQALSLLDKKFSTPSPNQQPVVVLLDELDQLMNKKQTVIYNFADWPNRPYAHLILVAIANTMDLPDRLTNRIASRLGSNRLYFKPYTKQQLLNIAIDRLKDVPCSSHDAILYAAQWTQGVSGDARRMLDICRRAFELAELESRDKDGAVKLSIKLVQEAIKQMSGAVTIQAIARSSVHARMFLKALIKRMRLSGRPEATYKEIVEEQTRMCQLNKSLTIPNSSQFVSICNQLREASVILVESKLNTPLDQFQLVRLGSFTESDIAMGIERAKGPIHV</sequence>
<comment type="function">
    <text evidence="10">Component of the origin recognition complex (ORC) that binds origins of replication. DNA-binding is ATP-dependent, however specific DNA sequences that define origins of replication have not been identified so far. ORC is required to assemble the pre-replication complex necessary to initiate DNA replication.</text>
</comment>
<dbReference type="PANTHER" id="PTHR10763:SF23">
    <property type="entry name" value="ORIGIN RECOGNITION COMPLEX SUBUNIT 1"/>
    <property type="match status" value="1"/>
</dbReference>
<keyword evidence="5 10" id="KW-0547">Nucleotide-binding</keyword>
<accession>A0A507C630</accession>
<keyword evidence="7" id="KW-0460">Magnesium</keyword>
<dbReference type="InterPro" id="IPR015163">
    <property type="entry name" value="Cdc6_C"/>
</dbReference>
<keyword evidence="6 10" id="KW-0067">ATP-binding</keyword>
<dbReference type="Gene3D" id="1.10.8.60">
    <property type="match status" value="1"/>
</dbReference>
<dbReference type="GO" id="GO:0005664">
    <property type="term" value="C:nuclear origin of replication recognition complex"/>
    <property type="evidence" value="ECO:0007669"/>
    <property type="project" value="TreeGrafter"/>
</dbReference>
<dbReference type="InterPro" id="IPR001025">
    <property type="entry name" value="BAH_dom"/>
</dbReference>
<reference evidence="13 14" key="1">
    <citation type="journal article" date="2019" name="Sci. Rep.">
        <title>Comparative genomics of chytrid fungi reveal insights into the obligate biotrophic and pathogenic lifestyle of Synchytrium endobioticum.</title>
        <authorList>
            <person name="van de Vossenberg B.T.L.H."/>
            <person name="Warris S."/>
            <person name="Nguyen H.D.T."/>
            <person name="van Gent-Pelzer M.P.E."/>
            <person name="Joly D.L."/>
            <person name="van de Geest H.C."/>
            <person name="Bonants P.J.M."/>
            <person name="Smith D.S."/>
            <person name="Levesque C.A."/>
            <person name="van der Lee T.A.J."/>
        </authorList>
    </citation>
    <scope>NUCLEOTIDE SEQUENCE [LARGE SCALE GENOMIC DNA]</scope>
    <source>
        <strain evidence="13 14">MB42</strain>
    </source>
</reference>
<dbReference type="Pfam" id="PF09079">
    <property type="entry name" value="WHD_Cdc6"/>
    <property type="match status" value="1"/>
</dbReference>
<evidence type="ECO:0000256" key="7">
    <source>
        <dbReference type="ARBA" id="ARBA00022842"/>
    </source>
</evidence>
<evidence type="ECO:0000256" key="6">
    <source>
        <dbReference type="ARBA" id="ARBA00022840"/>
    </source>
</evidence>
<dbReference type="PANTHER" id="PTHR10763">
    <property type="entry name" value="CELL DIVISION CONTROL PROTEIN 6-RELATED"/>
    <property type="match status" value="1"/>
</dbReference>
<dbReference type="PROSITE" id="PS51038">
    <property type="entry name" value="BAH"/>
    <property type="match status" value="1"/>
</dbReference>
<comment type="subunit">
    <text evidence="10">ORC is composed of six subunits.</text>
</comment>
<dbReference type="GO" id="GO:0003688">
    <property type="term" value="F:DNA replication origin binding"/>
    <property type="evidence" value="ECO:0007669"/>
    <property type="project" value="TreeGrafter"/>
</dbReference>